<evidence type="ECO:0000256" key="14">
    <source>
        <dbReference type="ARBA" id="ARBA00022982"/>
    </source>
</evidence>
<evidence type="ECO:0000313" key="19">
    <source>
        <dbReference type="EMBL" id="AKK20561.1"/>
    </source>
</evidence>
<evidence type="ECO:0000256" key="12">
    <source>
        <dbReference type="ARBA" id="ARBA00022692"/>
    </source>
</evidence>
<dbReference type="GO" id="GO:0005886">
    <property type="term" value="C:plasma membrane"/>
    <property type="evidence" value="ECO:0007669"/>
    <property type="project" value="UniProtKB-SubCell"/>
</dbReference>
<dbReference type="PATRIC" id="fig|1277257.4.peg.1023"/>
<comment type="subunit">
    <text evidence="5">Part of an enzyme complex containing four subunits: a flavoprotein, an iron-sulfur protein, plus two membrane-anchoring proteins, SdhC and SdhD.</text>
</comment>
<comment type="pathway">
    <text evidence="4">Carbohydrate metabolism; tricarboxylic acid cycle.</text>
</comment>
<dbReference type="PANTHER" id="PTHR38689:SF1">
    <property type="entry name" value="SUCCINATE DEHYDROGENASE HYDROPHOBIC MEMBRANE ANCHOR SUBUNIT"/>
    <property type="match status" value="1"/>
</dbReference>
<dbReference type="InterPro" id="IPR000701">
    <property type="entry name" value="SuccDH_FuR_B_TM-su"/>
</dbReference>
<dbReference type="CDD" id="cd03495">
    <property type="entry name" value="SQR_TypeC_SdhD_like"/>
    <property type="match status" value="1"/>
</dbReference>
<evidence type="ECO:0000256" key="17">
    <source>
        <dbReference type="ARBA" id="ARBA00023136"/>
    </source>
</evidence>
<keyword evidence="17 18" id="KW-0472">Membrane</keyword>
<evidence type="ECO:0000256" key="6">
    <source>
        <dbReference type="ARBA" id="ARBA00019425"/>
    </source>
</evidence>
<keyword evidence="12 18" id="KW-0812">Transmembrane</keyword>
<evidence type="ECO:0000256" key="13">
    <source>
        <dbReference type="ARBA" id="ARBA00022723"/>
    </source>
</evidence>
<reference evidence="19 20" key="1">
    <citation type="journal article" date="2015" name="Genome Announc.">
        <title>Complete Genome Sequence of 'Candidatus Liberibacter africanus,' a Bacterium Associated with Citrus Huanglongbing.</title>
        <authorList>
            <person name="Lin H."/>
            <person name="Pietersen G."/>
            <person name="Han C."/>
            <person name="Read D.A."/>
            <person name="Lou B."/>
            <person name="Gupta G."/>
            <person name="Civerolo E.L."/>
        </authorList>
    </citation>
    <scope>NUCLEOTIDE SEQUENCE [LARGE SCALE GENOMIC DNA]</scope>
    <source>
        <strain evidence="19 20">PTSAPSY</strain>
    </source>
</reference>
<evidence type="ECO:0000256" key="1">
    <source>
        <dbReference type="ARBA" id="ARBA00001971"/>
    </source>
</evidence>
<keyword evidence="14" id="KW-0249">Electron transport</keyword>
<evidence type="ECO:0000256" key="18">
    <source>
        <dbReference type="SAM" id="Phobius"/>
    </source>
</evidence>
<keyword evidence="9" id="KW-0997">Cell inner membrane</keyword>
<dbReference type="OrthoDB" id="9809280at2"/>
<dbReference type="EMBL" id="CP004021">
    <property type="protein sequence ID" value="AKK20561.1"/>
    <property type="molecule type" value="Genomic_DNA"/>
</dbReference>
<gene>
    <name evidence="19" type="ORF">G293_04730</name>
</gene>
<accession>A0A0G3I3V4</accession>
<feature type="transmembrane region" description="Helical" evidence="18">
    <location>
        <begin position="53"/>
        <end position="75"/>
    </location>
</feature>
<keyword evidence="10" id="KW-0816">Tricarboxylic acid cycle</keyword>
<dbReference type="Gene3D" id="1.20.1300.10">
    <property type="entry name" value="Fumarate reductase/succinate dehydrogenase, transmembrane subunit"/>
    <property type="match status" value="1"/>
</dbReference>
<comment type="cofactor">
    <cofactor evidence="1">
        <name>heme</name>
        <dbReference type="ChEBI" id="CHEBI:30413"/>
    </cofactor>
</comment>
<evidence type="ECO:0000313" key="20">
    <source>
        <dbReference type="Proteomes" id="UP000035503"/>
    </source>
</evidence>
<evidence type="ECO:0000256" key="11">
    <source>
        <dbReference type="ARBA" id="ARBA00022617"/>
    </source>
</evidence>
<feature type="transmembrane region" description="Helical" evidence="18">
    <location>
        <begin position="96"/>
        <end position="122"/>
    </location>
</feature>
<dbReference type="AlphaFoldDB" id="A0A0G3I3V4"/>
<evidence type="ECO:0000256" key="10">
    <source>
        <dbReference type="ARBA" id="ARBA00022532"/>
    </source>
</evidence>
<sequence>MRSGLGKVRGMGSAKDGTGHFLKQRFTAVANIPFIVFFIVFFVKNGNSSYENIVSVISNVFIASFMGLGIISIAVHMQLGMQVIIEDYIHSRPLKVMFLFMNSFFVFFLIAFSLVSILKIAVLGNTL</sequence>
<dbReference type="UniPathway" id="UPA00223"/>
<dbReference type="NCBIfam" id="TIGR02968">
    <property type="entry name" value="succ_dehyd_anc"/>
    <property type="match status" value="1"/>
</dbReference>
<evidence type="ECO:0000256" key="9">
    <source>
        <dbReference type="ARBA" id="ARBA00022519"/>
    </source>
</evidence>
<evidence type="ECO:0000256" key="4">
    <source>
        <dbReference type="ARBA" id="ARBA00005163"/>
    </source>
</evidence>
<dbReference type="GO" id="GO:0006099">
    <property type="term" value="P:tricarboxylic acid cycle"/>
    <property type="evidence" value="ECO:0007669"/>
    <property type="project" value="UniProtKB-UniPathway"/>
</dbReference>
<keyword evidence="13" id="KW-0479">Metal-binding</keyword>
<dbReference type="KEGG" id="lau:G293_04730"/>
<evidence type="ECO:0000256" key="2">
    <source>
        <dbReference type="ARBA" id="ARBA00004050"/>
    </source>
</evidence>
<comment type="function">
    <text evidence="2">Membrane-anchoring subunit of succinate dehydrogenase (SDH).</text>
</comment>
<dbReference type="STRING" id="1277257.G293_04730"/>
<dbReference type="GO" id="GO:0017004">
    <property type="term" value="P:cytochrome complex assembly"/>
    <property type="evidence" value="ECO:0007669"/>
    <property type="project" value="TreeGrafter"/>
</dbReference>
<proteinExistence type="predicted"/>
<dbReference type="GO" id="GO:0046872">
    <property type="term" value="F:metal ion binding"/>
    <property type="evidence" value="ECO:0007669"/>
    <property type="project" value="UniProtKB-KW"/>
</dbReference>
<keyword evidence="11" id="KW-0349">Heme</keyword>
<dbReference type="InterPro" id="IPR034804">
    <property type="entry name" value="SQR/QFR_C/D"/>
</dbReference>
<dbReference type="GO" id="GO:0020037">
    <property type="term" value="F:heme binding"/>
    <property type="evidence" value="ECO:0007669"/>
    <property type="project" value="InterPro"/>
</dbReference>
<keyword evidence="8" id="KW-1003">Cell membrane</keyword>
<evidence type="ECO:0000256" key="8">
    <source>
        <dbReference type="ARBA" id="ARBA00022475"/>
    </source>
</evidence>
<evidence type="ECO:0000256" key="16">
    <source>
        <dbReference type="ARBA" id="ARBA00023004"/>
    </source>
</evidence>
<organism evidence="19 20">
    <name type="scientific">Candidatus Liberibacter africanus PTSAPSY</name>
    <dbReference type="NCBI Taxonomy" id="1277257"/>
    <lineage>
        <taxon>Bacteria</taxon>
        <taxon>Pseudomonadati</taxon>
        <taxon>Pseudomonadota</taxon>
        <taxon>Alphaproteobacteria</taxon>
        <taxon>Hyphomicrobiales</taxon>
        <taxon>Rhizobiaceae</taxon>
        <taxon>Liberibacter</taxon>
    </lineage>
</organism>
<dbReference type="SUPFAM" id="SSF81343">
    <property type="entry name" value="Fumarate reductase respiratory complex transmembrane subunits"/>
    <property type="match status" value="1"/>
</dbReference>
<dbReference type="Pfam" id="PF01127">
    <property type="entry name" value="Sdh_cyt"/>
    <property type="match status" value="1"/>
</dbReference>
<keyword evidence="7" id="KW-0813">Transport</keyword>
<name>A0A0G3I3V4_LIBAF</name>
<comment type="subcellular location">
    <subcellularLocation>
        <location evidence="3">Cell inner membrane</location>
        <topology evidence="3">Multi-pass membrane protein</topology>
    </subcellularLocation>
</comment>
<dbReference type="PANTHER" id="PTHR38689">
    <property type="entry name" value="SUCCINATE DEHYDROGENASE HYDROPHOBIC MEMBRANE ANCHOR SUBUNIT"/>
    <property type="match status" value="1"/>
</dbReference>
<keyword evidence="15 18" id="KW-1133">Transmembrane helix</keyword>
<evidence type="ECO:0000256" key="3">
    <source>
        <dbReference type="ARBA" id="ARBA00004429"/>
    </source>
</evidence>
<evidence type="ECO:0000256" key="7">
    <source>
        <dbReference type="ARBA" id="ARBA00022448"/>
    </source>
</evidence>
<keyword evidence="16" id="KW-0408">Iron</keyword>
<dbReference type="RefSeq" id="WP_047264519.1">
    <property type="nucleotide sequence ID" value="NZ_CP004021.1"/>
</dbReference>
<protein>
    <recommendedName>
        <fullName evidence="6">Succinate dehydrogenase hydrophobic membrane anchor subunit</fullName>
    </recommendedName>
</protein>
<dbReference type="GO" id="GO:0009055">
    <property type="term" value="F:electron transfer activity"/>
    <property type="evidence" value="ECO:0007669"/>
    <property type="project" value="TreeGrafter"/>
</dbReference>
<evidence type="ECO:0000256" key="5">
    <source>
        <dbReference type="ARBA" id="ARBA00011558"/>
    </source>
</evidence>
<keyword evidence="20" id="KW-1185">Reference proteome</keyword>
<evidence type="ECO:0000256" key="15">
    <source>
        <dbReference type="ARBA" id="ARBA00022989"/>
    </source>
</evidence>
<dbReference type="Proteomes" id="UP000035503">
    <property type="component" value="Chromosome"/>
</dbReference>
<feature type="transmembrane region" description="Helical" evidence="18">
    <location>
        <begin position="21"/>
        <end position="41"/>
    </location>
</feature>
<dbReference type="InterPro" id="IPR014312">
    <property type="entry name" value="Succ_DH_anchor"/>
</dbReference>